<dbReference type="AlphaFoldDB" id="A0A9J5W7Q9"/>
<sequence length="136" mass="15781">MDHRLWMYNIHYEIGTSLKPEVHEIINDVFGVQGGMEPEQYFDEAPNEEARHFYDQLEKSSRPLCEGSLHSALRNMPNHNDEGNIDPLFPPISIFNQNGRGSEKRGKRGFTDMEMQSAVTHILLNFQRFNHMSSKC</sequence>
<evidence type="ECO:0000313" key="1">
    <source>
        <dbReference type="EMBL" id="KAG5571367.1"/>
    </source>
</evidence>
<proteinExistence type="predicted"/>
<dbReference type="EMBL" id="JACXVP010000012">
    <property type="protein sequence ID" value="KAG5571367.1"/>
    <property type="molecule type" value="Genomic_DNA"/>
</dbReference>
<comment type="caution">
    <text evidence="1">The sequence shown here is derived from an EMBL/GenBank/DDBJ whole genome shotgun (WGS) entry which is preliminary data.</text>
</comment>
<evidence type="ECO:0000313" key="2">
    <source>
        <dbReference type="Proteomes" id="UP000824120"/>
    </source>
</evidence>
<gene>
    <name evidence="1" type="ORF">H5410_061133</name>
</gene>
<accession>A0A9J5W7Q9</accession>
<keyword evidence="2" id="KW-1185">Reference proteome</keyword>
<protein>
    <submittedName>
        <fullName evidence="1">Uncharacterized protein</fullName>
    </submittedName>
</protein>
<reference evidence="1 2" key="1">
    <citation type="submission" date="2020-09" db="EMBL/GenBank/DDBJ databases">
        <title>De no assembly of potato wild relative species, Solanum commersonii.</title>
        <authorList>
            <person name="Cho K."/>
        </authorList>
    </citation>
    <scope>NUCLEOTIDE SEQUENCE [LARGE SCALE GENOMIC DNA]</scope>
    <source>
        <strain evidence="1">LZ3.2</strain>
        <tissue evidence="1">Leaf</tissue>
    </source>
</reference>
<organism evidence="1 2">
    <name type="scientific">Solanum commersonii</name>
    <name type="common">Commerson's wild potato</name>
    <name type="synonym">Commerson's nightshade</name>
    <dbReference type="NCBI Taxonomy" id="4109"/>
    <lineage>
        <taxon>Eukaryota</taxon>
        <taxon>Viridiplantae</taxon>
        <taxon>Streptophyta</taxon>
        <taxon>Embryophyta</taxon>
        <taxon>Tracheophyta</taxon>
        <taxon>Spermatophyta</taxon>
        <taxon>Magnoliopsida</taxon>
        <taxon>eudicotyledons</taxon>
        <taxon>Gunneridae</taxon>
        <taxon>Pentapetalae</taxon>
        <taxon>asterids</taxon>
        <taxon>lamiids</taxon>
        <taxon>Solanales</taxon>
        <taxon>Solanaceae</taxon>
        <taxon>Solanoideae</taxon>
        <taxon>Solaneae</taxon>
        <taxon>Solanum</taxon>
    </lineage>
</organism>
<name>A0A9J5W7Q9_SOLCO</name>
<dbReference type="Proteomes" id="UP000824120">
    <property type="component" value="Chromosome 12"/>
</dbReference>